<reference evidence="2" key="1">
    <citation type="submission" date="2016-03" db="EMBL/GenBank/DDBJ databases">
        <authorList>
            <person name="Guldener U."/>
        </authorList>
    </citation>
    <scope>NUCLEOTIDE SEQUENCE [LARGE SCALE GENOMIC DNA]</scope>
    <source>
        <strain evidence="2">04CH-RAC-A.6.1</strain>
    </source>
</reference>
<organism evidence="1 2">
    <name type="scientific">Rhynchosporium agropyri</name>
    <dbReference type="NCBI Taxonomy" id="914238"/>
    <lineage>
        <taxon>Eukaryota</taxon>
        <taxon>Fungi</taxon>
        <taxon>Dikarya</taxon>
        <taxon>Ascomycota</taxon>
        <taxon>Pezizomycotina</taxon>
        <taxon>Leotiomycetes</taxon>
        <taxon>Helotiales</taxon>
        <taxon>Ploettnerulaceae</taxon>
        <taxon>Rhynchosporium</taxon>
    </lineage>
</organism>
<evidence type="ECO:0000313" key="2">
    <source>
        <dbReference type="Proteomes" id="UP000178912"/>
    </source>
</evidence>
<name>A0A1E1KY04_9HELO</name>
<dbReference type="EMBL" id="FJUX01000060">
    <property type="protein sequence ID" value="CZT03128.1"/>
    <property type="molecule type" value="Genomic_DNA"/>
</dbReference>
<dbReference type="AlphaFoldDB" id="A0A1E1KY04"/>
<proteinExistence type="predicted"/>
<gene>
    <name evidence="1" type="ORF">RAG0_10002</name>
</gene>
<protein>
    <submittedName>
        <fullName evidence="1">Uncharacterized protein</fullName>
    </submittedName>
</protein>
<evidence type="ECO:0000313" key="1">
    <source>
        <dbReference type="EMBL" id="CZT03128.1"/>
    </source>
</evidence>
<accession>A0A1E1KY04</accession>
<sequence>MSPRVSELTMESSYLCVFESWTVATTHFATDLAAMMKVLANICIYEGESRCMLGFLAIAIPQSIMRPSIEICIIAPRLDVTKPSANLDYPEGFCISVAVDVQLNMKDTNLQSVFVASRDVKLLSVRSLDGYGFEFSESRQPAFDELQIRKHMCLHSEAFTAAIWKKFRSKRRILVVAGVNLEDSKNEETKMADITRTVVVTAQ</sequence>
<keyword evidence="2" id="KW-1185">Reference proteome</keyword>
<dbReference type="Proteomes" id="UP000178912">
    <property type="component" value="Unassembled WGS sequence"/>
</dbReference>